<accession>A0AAD9BDK4</accession>
<keyword evidence="8" id="KW-0539">Nucleus</keyword>
<dbReference type="PROSITE" id="PS51011">
    <property type="entry name" value="ARID"/>
    <property type="match status" value="1"/>
</dbReference>
<feature type="domain" description="JmjN" evidence="14">
    <location>
        <begin position="873"/>
        <end position="914"/>
    </location>
</feature>
<evidence type="ECO:0000256" key="6">
    <source>
        <dbReference type="ARBA" id="ARBA00023015"/>
    </source>
</evidence>
<feature type="compositionally biased region" description="Low complexity" evidence="12">
    <location>
        <begin position="554"/>
        <end position="577"/>
    </location>
</feature>
<dbReference type="Pfam" id="PF02373">
    <property type="entry name" value="JmjC"/>
    <property type="match status" value="1"/>
</dbReference>
<feature type="region of interest" description="Disordered" evidence="12">
    <location>
        <begin position="166"/>
        <end position="221"/>
    </location>
</feature>
<dbReference type="SMART" id="SM00501">
    <property type="entry name" value="BRIGHT"/>
    <property type="match status" value="1"/>
</dbReference>
<dbReference type="GO" id="GO:0030154">
    <property type="term" value="P:cell differentiation"/>
    <property type="evidence" value="ECO:0007669"/>
    <property type="project" value="UniProtKB-KW"/>
</dbReference>
<comment type="subcellular location">
    <subcellularLocation>
        <location evidence="1">Nucleus</location>
    </subcellularLocation>
</comment>
<keyword evidence="17" id="KW-1185">Reference proteome</keyword>
<keyword evidence="3" id="KW-0678">Repressor</keyword>
<keyword evidence="7" id="KW-0804">Transcription</keyword>
<dbReference type="SMART" id="SM00558">
    <property type="entry name" value="JmjC"/>
    <property type="match status" value="1"/>
</dbReference>
<keyword evidence="5" id="KW-0156">Chromatin regulator</keyword>
<dbReference type="InterPro" id="IPR003349">
    <property type="entry name" value="JmjN"/>
</dbReference>
<dbReference type="InterPro" id="IPR036431">
    <property type="entry name" value="ARID_dom_sf"/>
</dbReference>
<dbReference type="EMBL" id="JASDAP010000025">
    <property type="protein sequence ID" value="KAK1880064.1"/>
    <property type="molecule type" value="Genomic_DNA"/>
</dbReference>
<dbReference type="GO" id="GO:0000785">
    <property type="term" value="C:chromatin"/>
    <property type="evidence" value="ECO:0007669"/>
    <property type="project" value="TreeGrafter"/>
</dbReference>
<dbReference type="PROSITE" id="PS51183">
    <property type="entry name" value="JMJN"/>
    <property type="match status" value="1"/>
</dbReference>
<dbReference type="PROSITE" id="PS51184">
    <property type="entry name" value="JMJC"/>
    <property type="match status" value="1"/>
</dbReference>
<feature type="compositionally biased region" description="Low complexity" evidence="12">
    <location>
        <begin position="765"/>
        <end position="824"/>
    </location>
</feature>
<dbReference type="InterPro" id="IPR003347">
    <property type="entry name" value="JmjC_dom"/>
</dbReference>
<evidence type="ECO:0000256" key="2">
    <source>
        <dbReference type="ARBA" id="ARBA00022473"/>
    </source>
</evidence>
<dbReference type="Pfam" id="PF01388">
    <property type="entry name" value="ARID"/>
    <property type="match status" value="1"/>
</dbReference>
<evidence type="ECO:0000256" key="5">
    <source>
        <dbReference type="ARBA" id="ARBA00022853"/>
    </source>
</evidence>
<sequence length="1590" mass="173892">CTLSGPFPSNCWGYPYTPSFKGKALWLHTHSYADDSDGIPWSEERVMRKVLYLSLKEFRSAQKRQLDDHGTPNSNVGTERQSFTLLVQCHILKGTLELKDLPLPPFFMHALPFPSALTLLSLGCLSVFPMLPALCMASVSHGSLNTVWPLYSPSLENQQRDRLKEQHFPPLPHPIPGLTSSAPPTSCRSLANGQLNGSGSKGSHKEDGSLRSQGHGSHDLSVTHHCMSVPKISPKLSSHCRCSFKKAFHSAEMAGPRLQAQRKFAQSQPNSPSTTPVKVADPGSLTAAVLPPVPSTTSTSTSLTTLSASALTLSIQDLSRRKPKTEDFLTFLCLRGSAALPSNMAYFGSSQEEEDLEDDEGEEVEEVRNGGVYSHGWGSYSHASASSSCHSTPRKGKLPGRQPLNGHVFHGHGKAGTRESPRPKGGSYGRDVPAPPLPPPPPPPPPLLRERSERAEAREQAREQALASSRGSSNGLSSRRAAEELRKQVSKVNGLTRGGSAQAVGGAKKSRDFRLPSKTVKKYTATVSKGHVTYTKAKQKELGKKTKLSSSNKHNSGASAPSSANNHNHNQHSQPAASNGLAHSGKAAAPAHHSNAKTRKQVLLSNGLHNAGVRLNGRLNGQRHNSLAKEDEQRQSQQGECMGREGLRNSKRRLEVVLNPLGSGVVEQKAKSTVAEAKKAKLHPTPLETRSSSKKAANQERAATPVSNGHESEKDPEQSPPVTTLPPSTSPPQHTQPPSTPAAKAEPVNQRPKRASAGKLMLIRQAQQQQSRSHARSSSYSSPSSGQNYPQNLSRASTTSDPQQTSVSSSTTSSPLASSNSPGQLKLAAFRPADRDKEWEREKVMSRQTDLGQEREGDRQRSRPEGWTALGEAPVFRPAPREFQDPLVYLDAVREQAEGAGMCRVIPPTDWRPECKLSEEMRFVTQVQRVHMLGRRWGPNVQRLACIRKHLKSQGITMDEPPVIGGCEVDLSRFFQLINDMGGMQQVMDLKKWTKLADLLRIPKSAQDRLAKLQEAYLQYILSYDSLSAEERLTLQAEVLQEKKTLESRRGPLEGLSDSTAPSSLVLPRYEPKNGLAGGIVGGATGNHRTNGVYHHLKELEAQVKAGRRRLFAQEKQGKEDRQHGEEQPEEQGSGVLSDQHKCINKGKSVSLTNFFRIARNTMTMCFNKEPGAAEVEQEFWRIVEQRDSHAAVHCGKVDTSTHGSGFPTGKSEPFSKHGWNLTVLPNNPGSILRHLGAVPGVTIPWLNIGMVFSTSCWSRDQNRLPYIDYLHTGADCIWYSVPAEEKAKLDKVVHTLLQANGTPGLEMLEKNIMISPEVLCREGIKVSRTVQRSGQFVVCFPGAFVSKVCCGYSVSETVHFATPHWINLGYQAAKDLKCRRIAKPFSMEKLLYQIATAESKRDNGLLLTTISALLKDLRNLEMRQRQELYKAGLLSSARYGTHDGGLGPGEGRKKPRGKWLALESSERRCQICQHLCYLSMETDNVVFCLECALRYVEKHKSCRGLKMMYRYDEEQINSLVNQVCGRAMLKNGGGGGGGVVVSAVGGDPCHGLSPAKASPAKRGPRKRATVEVSLARLSSTHIPKAAAVS</sequence>
<evidence type="ECO:0000256" key="11">
    <source>
        <dbReference type="ARBA" id="ARBA00080607"/>
    </source>
</evidence>
<keyword evidence="4" id="KW-0221">Differentiation</keyword>
<feature type="compositionally biased region" description="Pro residues" evidence="12">
    <location>
        <begin position="433"/>
        <end position="447"/>
    </location>
</feature>
<evidence type="ECO:0000256" key="8">
    <source>
        <dbReference type="ARBA" id="ARBA00023242"/>
    </source>
</evidence>
<dbReference type="PANTHER" id="PTHR10694">
    <property type="entry name" value="LYSINE-SPECIFIC DEMETHYLASE"/>
    <property type="match status" value="1"/>
</dbReference>
<feature type="compositionally biased region" description="Basic and acidic residues" evidence="12">
    <location>
        <begin position="832"/>
        <end position="845"/>
    </location>
</feature>
<name>A0AAD9BDK4_DISEL</name>
<evidence type="ECO:0000259" key="13">
    <source>
        <dbReference type="PROSITE" id="PS51011"/>
    </source>
</evidence>
<keyword evidence="2" id="KW-0217">Developmental protein</keyword>
<evidence type="ECO:0000256" key="9">
    <source>
        <dbReference type="ARBA" id="ARBA00058553"/>
    </source>
</evidence>
<feature type="region of interest" description="Disordered" evidence="12">
    <location>
        <begin position="259"/>
        <end position="281"/>
    </location>
</feature>
<evidence type="ECO:0000259" key="14">
    <source>
        <dbReference type="PROSITE" id="PS51183"/>
    </source>
</evidence>
<gene>
    <name evidence="16" type="ORF">KUDE01_025593</name>
</gene>
<dbReference type="Proteomes" id="UP001228049">
    <property type="component" value="Unassembled WGS sequence"/>
</dbReference>
<evidence type="ECO:0000313" key="17">
    <source>
        <dbReference type="Proteomes" id="UP001228049"/>
    </source>
</evidence>
<dbReference type="CDD" id="cd16870">
    <property type="entry name" value="ARID_JARD2"/>
    <property type="match status" value="1"/>
</dbReference>
<comment type="function">
    <text evidence="9">Regulator of histone methyltransferase complexes that plays an essential role in embryonic development, including heart and liver development, neural tube fusion process and hematopoiesis. Acts as an accessory subunit for the core PRC2 (Polycomb repressive complex 2) complex, which mediates histone H3K27 (H3K27me3) trimethylation on chromatin. Binds DNA and mediates the recruitment of the PRC2 complex to target genes in embryonic stem cells, thereby playing a key role in stem cell differentiation and normal embryonic development. In cardiac cells, it is required to repress expression of cyclin-D1 (CCND1) by activating methylation of 'Lys-9' of histone H3 (H3K9me) by the GLP1/EHMT1 and G9a/EHMT2 histone methyltransferases. Also acts as a transcriptional repressor of ANF via its interaction with GATA4 and NKX2-5. Participates in the negative regulation of cell proliferation signaling. Does not have histone demethylase activity.</text>
</comment>
<evidence type="ECO:0000256" key="1">
    <source>
        <dbReference type="ARBA" id="ARBA00004123"/>
    </source>
</evidence>
<organism evidence="16 17">
    <name type="scientific">Dissostichus eleginoides</name>
    <name type="common">Patagonian toothfish</name>
    <name type="synonym">Dissostichus amissus</name>
    <dbReference type="NCBI Taxonomy" id="100907"/>
    <lineage>
        <taxon>Eukaryota</taxon>
        <taxon>Metazoa</taxon>
        <taxon>Chordata</taxon>
        <taxon>Craniata</taxon>
        <taxon>Vertebrata</taxon>
        <taxon>Euteleostomi</taxon>
        <taxon>Actinopterygii</taxon>
        <taxon>Neopterygii</taxon>
        <taxon>Teleostei</taxon>
        <taxon>Neoteleostei</taxon>
        <taxon>Acanthomorphata</taxon>
        <taxon>Eupercaria</taxon>
        <taxon>Perciformes</taxon>
        <taxon>Notothenioidei</taxon>
        <taxon>Nototheniidae</taxon>
        <taxon>Dissostichus</taxon>
    </lineage>
</organism>
<evidence type="ECO:0000313" key="16">
    <source>
        <dbReference type="EMBL" id="KAK1880064.1"/>
    </source>
</evidence>
<evidence type="ECO:0000256" key="4">
    <source>
        <dbReference type="ARBA" id="ARBA00022782"/>
    </source>
</evidence>
<dbReference type="SMART" id="SM00545">
    <property type="entry name" value="JmjN"/>
    <property type="match status" value="1"/>
</dbReference>
<dbReference type="Gene3D" id="2.60.120.650">
    <property type="entry name" value="Cupin"/>
    <property type="match status" value="1"/>
</dbReference>
<dbReference type="GO" id="GO:0005654">
    <property type="term" value="C:nucleoplasm"/>
    <property type="evidence" value="ECO:0007669"/>
    <property type="project" value="UniProtKB-ARBA"/>
</dbReference>
<feature type="compositionally biased region" description="Pro residues" evidence="12">
    <location>
        <begin position="728"/>
        <end position="740"/>
    </location>
</feature>
<dbReference type="Gene3D" id="1.10.150.60">
    <property type="entry name" value="ARID DNA-binding domain"/>
    <property type="match status" value="1"/>
</dbReference>
<dbReference type="PANTHER" id="PTHR10694:SF113">
    <property type="entry name" value="PROTEIN JUMONJI"/>
    <property type="match status" value="1"/>
</dbReference>
<dbReference type="GO" id="GO:0048731">
    <property type="term" value="P:system development"/>
    <property type="evidence" value="ECO:0007669"/>
    <property type="project" value="UniProtKB-ARBA"/>
</dbReference>
<dbReference type="SMART" id="SM01014">
    <property type="entry name" value="ARID"/>
    <property type="match status" value="1"/>
</dbReference>
<reference evidence="16" key="1">
    <citation type="submission" date="2023-04" db="EMBL/GenBank/DDBJ databases">
        <title>Chromosome-level genome of Chaenocephalus aceratus.</title>
        <authorList>
            <person name="Park H."/>
        </authorList>
    </citation>
    <scope>NUCLEOTIDE SEQUENCE</scope>
    <source>
        <strain evidence="16">DE</strain>
        <tissue evidence="16">Muscle</tissue>
    </source>
</reference>
<feature type="compositionally biased region" description="Polar residues" evidence="12">
    <location>
        <begin position="178"/>
        <end position="198"/>
    </location>
</feature>
<proteinExistence type="predicted"/>
<feature type="compositionally biased region" description="Basic and acidic residues" evidence="12">
    <location>
        <begin position="1115"/>
        <end position="1127"/>
    </location>
</feature>
<protein>
    <recommendedName>
        <fullName evidence="10">Protein Jumonji</fullName>
    </recommendedName>
    <alternativeName>
        <fullName evidence="11">Jumonji/ARID domain-containing protein 2</fullName>
    </alternativeName>
</protein>
<feature type="domain" description="JmjC" evidence="15">
    <location>
        <begin position="1214"/>
        <end position="1378"/>
    </location>
</feature>
<dbReference type="GO" id="GO:0006338">
    <property type="term" value="P:chromatin remodeling"/>
    <property type="evidence" value="ECO:0007669"/>
    <property type="project" value="TreeGrafter"/>
</dbReference>
<dbReference type="SUPFAM" id="SSF51197">
    <property type="entry name" value="Clavaminate synthase-like"/>
    <property type="match status" value="1"/>
</dbReference>
<feature type="region of interest" description="Disordered" evidence="12">
    <location>
        <begin position="382"/>
        <end position="867"/>
    </location>
</feature>
<evidence type="ECO:0000256" key="10">
    <source>
        <dbReference type="ARBA" id="ARBA00070290"/>
    </source>
</evidence>
<feature type="compositionally biased region" description="Low complexity" evidence="12">
    <location>
        <begin position="463"/>
        <end position="479"/>
    </location>
</feature>
<feature type="non-terminal residue" evidence="16">
    <location>
        <position position="1"/>
    </location>
</feature>
<evidence type="ECO:0000256" key="3">
    <source>
        <dbReference type="ARBA" id="ARBA00022491"/>
    </source>
</evidence>
<feature type="compositionally biased region" description="Polar residues" evidence="12">
    <location>
        <begin position="264"/>
        <end position="276"/>
    </location>
</feature>
<dbReference type="GO" id="GO:0003677">
    <property type="term" value="F:DNA binding"/>
    <property type="evidence" value="ECO:0007669"/>
    <property type="project" value="InterPro"/>
</dbReference>
<dbReference type="FunFam" id="2.60.120.650:FF:000007">
    <property type="entry name" value="Jumonji, AT rich interactive domain 2"/>
    <property type="match status" value="1"/>
</dbReference>
<feature type="region of interest" description="Disordered" evidence="12">
    <location>
        <begin position="1046"/>
        <end position="1065"/>
    </location>
</feature>
<feature type="compositionally biased region" description="Basic and acidic residues" evidence="12">
    <location>
        <begin position="852"/>
        <end position="864"/>
    </location>
</feature>
<evidence type="ECO:0000259" key="15">
    <source>
        <dbReference type="PROSITE" id="PS51184"/>
    </source>
</evidence>
<feature type="compositionally biased region" description="Low complexity" evidence="12">
    <location>
        <begin position="382"/>
        <end position="391"/>
    </location>
</feature>
<dbReference type="FunFam" id="1.10.150.60:FF:000005">
    <property type="entry name" value="Jumonji, AT-rich interactive domain 2a"/>
    <property type="match status" value="1"/>
</dbReference>
<comment type="caution">
    <text evidence="16">The sequence shown here is derived from an EMBL/GenBank/DDBJ whole genome shotgun (WGS) entry which is preliminary data.</text>
</comment>
<evidence type="ECO:0000256" key="12">
    <source>
        <dbReference type="SAM" id="MobiDB-lite"/>
    </source>
</evidence>
<dbReference type="GO" id="GO:0010468">
    <property type="term" value="P:regulation of gene expression"/>
    <property type="evidence" value="ECO:0007669"/>
    <property type="project" value="TreeGrafter"/>
</dbReference>
<dbReference type="Pfam" id="PF02375">
    <property type="entry name" value="JmjN"/>
    <property type="match status" value="1"/>
</dbReference>
<evidence type="ECO:0000256" key="7">
    <source>
        <dbReference type="ARBA" id="ARBA00023163"/>
    </source>
</evidence>
<feature type="compositionally biased region" description="Basic and acidic residues" evidence="12">
    <location>
        <begin position="642"/>
        <end position="655"/>
    </location>
</feature>
<feature type="domain" description="ARID" evidence="13">
    <location>
        <begin position="937"/>
        <end position="1029"/>
    </location>
</feature>
<keyword evidence="6" id="KW-0805">Transcription regulation</keyword>
<feature type="region of interest" description="Disordered" evidence="12">
    <location>
        <begin position="1115"/>
        <end position="1140"/>
    </location>
</feature>
<dbReference type="SUPFAM" id="SSF46774">
    <property type="entry name" value="ARID-like"/>
    <property type="match status" value="1"/>
</dbReference>
<dbReference type="InterPro" id="IPR001606">
    <property type="entry name" value="ARID_dom"/>
</dbReference>
<feature type="compositionally biased region" description="Basic and acidic residues" evidence="12">
    <location>
        <begin position="448"/>
        <end position="462"/>
    </location>
</feature>